<comment type="caution">
    <text evidence="2">The sequence shown here is derived from an EMBL/GenBank/DDBJ whole genome shotgun (WGS) entry which is preliminary data.</text>
</comment>
<proteinExistence type="predicted"/>
<gene>
    <name evidence="2" type="ORF">GCM10010971_26790</name>
</gene>
<reference evidence="3" key="1">
    <citation type="journal article" date="2019" name="Int. J. Syst. Evol. Microbiol.">
        <title>The Global Catalogue of Microorganisms (GCM) 10K type strain sequencing project: providing services to taxonomists for standard genome sequencing and annotation.</title>
        <authorList>
            <consortium name="The Broad Institute Genomics Platform"/>
            <consortium name="The Broad Institute Genome Sequencing Center for Infectious Disease"/>
            <person name="Wu L."/>
            <person name="Ma J."/>
        </authorList>
    </citation>
    <scope>NUCLEOTIDE SEQUENCE [LARGE SCALE GENOMIC DNA]</scope>
    <source>
        <strain evidence="3">CGMCC 1.8860</strain>
    </source>
</reference>
<accession>A0ABQ2PNA9</accession>
<dbReference type="RefSeq" id="WP_229679104.1">
    <property type="nucleotide sequence ID" value="NZ_BMLY01000004.1"/>
</dbReference>
<protein>
    <recommendedName>
        <fullName evidence="4">Carboxypeptidase regulatory-like domain-containing protein</fullName>
    </recommendedName>
</protein>
<keyword evidence="1" id="KW-0732">Signal</keyword>
<evidence type="ECO:0000313" key="3">
    <source>
        <dbReference type="Proteomes" id="UP000621859"/>
    </source>
</evidence>
<evidence type="ECO:0000313" key="2">
    <source>
        <dbReference type="EMBL" id="GGP26860.1"/>
    </source>
</evidence>
<feature type="signal peptide" evidence="1">
    <location>
        <begin position="1"/>
        <end position="19"/>
    </location>
</feature>
<dbReference type="EMBL" id="BMLY01000004">
    <property type="protein sequence ID" value="GGP26860.1"/>
    <property type="molecule type" value="Genomic_DNA"/>
</dbReference>
<feature type="chain" id="PRO_5045669083" description="Carboxypeptidase regulatory-like domain-containing protein" evidence="1">
    <location>
        <begin position="20"/>
        <end position="616"/>
    </location>
</feature>
<dbReference type="Proteomes" id="UP000621859">
    <property type="component" value="Unassembled WGS sequence"/>
</dbReference>
<organism evidence="2 3">
    <name type="scientific">Silvimonas amylolytica</name>
    <dbReference type="NCBI Taxonomy" id="449663"/>
    <lineage>
        <taxon>Bacteria</taxon>
        <taxon>Pseudomonadati</taxon>
        <taxon>Pseudomonadota</taxon>
        <taxon>Betaproteobacteria</taxon>
        <taxon>Neisseriales</taxon>
        <taxon>Chitinibacteraceae</taxon>
        <taxon>Silvimonas</taxon>
    </lineage>
</organism>
<keyword evidence="3" id="KW-1185">Reference proteome</keyword>
<sequence length="616" mass="63480">MHKKIKLLGLGVVSGTLMALGGCGGSSNDSASTNNTTTDTHVSMSGVAAVGAPLVGVVTVKDALGATKTVSIGDNGSYSVDVTGMTAPYVFEAKGTVNGQIYTVHSISTSADDNKINITQLTDLIVANIAGQIAQAYFDKFEQTGNASAVTKTAVDAEVSKLKEKLLPVLTALGVDAAIDLLRTPFTPKASALDTALDVIQVSTDPATHIATISTLLNSTTITDDLTVSAAAETSPATLSSDNVSPTAAATAATDAAAVRQVLTDFSGKYATGLPAASALTPLITSSFLLGDVNGANFANDVSGNAALVGGSISHLVIQQIDYSDLTKVTAKVSFTFLDKNGVEIDHAQSWRIRKGTDGIWRLHGDQRVLNLSVFPQLVKGQSGSSECTLTGLNIEIQDFNTTNNGGTIAYVVVAGPGLPQGGLRYIPGAAGDYWTLNGQDNEYYVMGNSCLTTQAVTDTTIAAIPDSASYSFTAYAADNSVIAFPSGTGNGSYNVVVPHRPWTLAEAATATVPVISAPVSASAFGAYTSGALNIAASNINPTQYGRAYLAQNTDTGDFRSVEIDFAPTASGTLNTSLALDPASSGNINFRAMRVESIDAYQRVLSTGYTVSTSLQ</sequence>
<dbReference type="PROSITE" id="PS51257">
    <property type="entry name" value="PROKAR_LIPOPROTEIN"/>
    <property type="match status" value="1"/>
</dbReference>
<evidence type="ECO:0000256" key="1">
    <source>
        <dbReference type="SAM" id="SignalP"/>
    </source>
</evidence>
<name>A0ABQ2PNA9_9NEIS</name>
<evidence type="ECO:0008006" key="4">
    <source>
        <dbReference type="Google" id="ProtNLM"/>
    </source>
</evidence>